<gene>
    <name evidence="2" type="ORF">CYLTODRAFT_490033</name>
</gene>
<dbReference type="SMART" id="SM00829">
    <property type="entry name" value="PKS_ER"/>
    <property type="match status" value="1"/>
</dbReference>
<dbReference type="GO" id="GO:0016491">
    <property type="term" value="F:oxidoreductase activity"/>
    <property type="evidence" value="ECO:0007669"/>
    <property type="project" value="InterPro"/>
</dbReference>
<protein>
    <submittedName>
        <fullName evidence="2">NAD(P)-binding protein</fullName>
    </submittedName>
</protein>
<evidence type="ECO:0000313" key="3">
    <source>
        <dbReference type="Proteomes" id="UP000054007"/>
    </source>
</evidence>
<dbReference type="SUPFAM" id="SSF50129">
    <property type="entry name" value="GroES-like"/>
    <property type="match status" value="1"/>
</dbReference>
<keyword evidence="3" id="KW-1185">Reference proteome</keyword>
<dbReference type="Gene3D" id="3.90.180.10">
    <property type="entry name" value="Medium-chain alcohol dehydrogenases, catalytic domain"/>
    <property type="match status" value="1"/>
</dbReference>
<accession>A0A0D7BD83</accession>
<dbReference type="Proteomes" id="UP000054007">
    <property type="component" value="Unassembled WGS sequence"/>
</dbReference>
<dbReference type="InterPro" id="IPR011032">
    <property type="entry name" value="GroES-like_sf"/>
</dbReference>
<sequence>MARLPTSTRHYVYTQHKQGWDKLKLESVSLPSLKPSEILVKIHAVSLQFRDIMIATGLSGAPLADDLVPCSDMAGEIIAIGEDVDANAWKIGDRVSSNFSLTYLDGEPTPEGMAGSQGGPVQGVLTEFKAYKPEVLVHIPEHLSYEEASTLPCAAVTAYNGLLGARTPLKAGDTVLVQGTGGVSIFGLQFAVASGATVIITSSSDKKLELARKLGATHTINYTVTPDWATQVLRLTNGRGVDHILETTGNTLIESVKAIKTGGSIALIGVRGIEVPSLKAFPLSAIYKGLNLRGVLVGSVAQFKAMNRLISANPEATRPVVDKIFKFEQVIEAYNYLNSQNHVGKVVISFD</sequence>
<dbReference type="PANTHER" id="PTHR45033:SF2">
    <property type="entry name" value="ZINC-TYPE ALCOHOL DEHYDROGENASE-LIKE PROTEIN C1773.06C"/>
    <property type="match status" value="1"/>
</dbReference>
<dbReference type="STRING" id="1314674.A0A0D7BD83"/>
<dbReference type="PANTHER" id="PTHR45033">
    <property type="match status" value="1"/>
</dbReference>
<dbReference type="InterPro" id="IPR036291">
    <property type="entry name" value="NAD(P)-bd_dom_sf"/>
</dbReference>
<dbReference type="SUPFAM" id="SSF51735">
    <property type="entry name" value="NAD(P)-binding Rossmann-fold domains"/>
    <property type="match status" value="1"/>
</dbReference>
<dbReference type="EMBL" id="KN880509">
    <property type="protein sequence ID" value="KIY68129.1"/>
    <property type="molecule type" value="Genomic_DNA"/>
</dbReference>
<dbReference type="InterPro" id="IPR013149">
    <property type="entry name" value="ADH-like_C"/>
</dbReference>
<dbReference type="InterPro" id="IPR013154">
    <property type="entry name" value="ADH-like_N"/>
</dbReference>
<dbReference type="Pfam" id="PF00107">
    <property type="entry name" value="ADH_zinc_N"/>
    <property type="match status" value="1"/>
</dbReference>
<proteinExistence type="predicted"/>
<dbReference type="AlphaFoldDB" id="A0A0D7BD83"/>
<evidence type="ECO:0000259" key="1">
    <source>
        <dbReference type="SMART" id="SM00829"/>
    </source>
</evidence>
<reference evidence="2 3" key="1">
    <citation type="journal article" date="2015" name="Fungal Genet. Biol.">
        <title>Evolution of novel wood decay mechanisms in Agaricales revealed by the genome sequences of Fistulina hepatica and Cylindrobasidium torrendii.</title>
        <authorList>
            <person name="Floudas D."/>
            <person name="Held B.W."/>
            <person name="Riley R."/>
            <person name="Nagy L.G."/>
            <person name="Koehler G."/>
            <person name="Ransdell A.S."/>
            <person name="Younus H."/>
            <person name="Chow J."/>
            <person name="Chiniquy J."/>
            <person name="Lipzen A."/>
            <person name="Tritt A."/>
            <person name="Sun H."/>
            <person name="Haridas S."/>
            <person name="LaButti K."/>
            <person name="Ohm R.A."/>
            <person name="Kues U."/>
            <person name="Blanchette R.A."/>
            <person name="Grigoriev I.V."/>
            <person name="Minto R.E."/>
            <person name="Hibbett D.S."/>
        </authorList>
    </citation>
    <scope>NUCLEOTIDE SEQUENCE [LARGE SCALE GENOMIC DNA]</scope>
    <source>
        <strain evidence="2 3">FP15055 ss-10</strain>
    </source>
</reference>
<name>A0A0D7BD83_9AGAR</name>
<organism evidence="2 3">
    <name type="scientific">Cylindrobasidium torrendii FP15055 ss-10</name>
    <dbReference type="NCBI Taxonomy" id="1314674"/>
    <lineage>
        <taxon>Eukaryota</taxon>
        <taxon>Fungi</taxon>
        <taxon>Dikarya</taxon>
        <taxon>Basidiomycota</taxon>
        <taxon>Agaricomycotina</taxon>
        <taxon>Agaricomycetes</taxon>
        <taxon>Agaricomycetidae</taxon>
        <taxon>Agaricales</taxon>
        <taxon>Marasmiineae</taxon>
        <taxon>Physalacriaceae</taxon>
        <taxon>Cylindrobasidium</taxon>
    </lineage>
</organism>
<dbReference type="Pfam" id="PF08240">
    <property type="entry name" value="ADH_N"/>
    <property type="match status" value="1"/>
</dbReference>
<evidence type="ECO:0000313" key="2">
    <source>
        <dbReference type="EMBL" id="KIY68129.1"/>
    </source>
</evidence>
<dbReference type="InterPro" id="IPR020843">
    <property type="entry name" value="ER"/>
</dbReference>
<dbReference type="InterPro" id="IPR052711">
    <property type="entry name" value="Zinc_ADH-like"/>
</dbReference>
<dbReference type="Gene3D" id="3.40.50.720">
    <property type="entry name" value="NAD(P)-binding Rossmann-like Domain"/>
    <property type="match status" value="1"/>
</dbReference>
<dbReference type="OrthoDB" id="9930022at2759"/>
<feature type="domain" description="Enoyl reductase (ER)" evidence="1">
    <location>
        <begin position="19"/>
        <end position="348"/>
    </location>
</feature>
<dbReference type="CDD" id="cd08276">
    <property type="entry name" value="MDR7"/>
    <property type="match status" value="1"/>
</dbReference>